<feature type="compositionally biased region" description="Basic residues" evidence="1">
    <location>
        <begin position="45"/>
        <end position="58"/>
    </location>
</feature>
<evidence type="ECO:0000313" key="2">
    <source>
        <dbReference type="EMBL" id="KAK3599006.1"/>
    </source>
</evidence>
<accession>A0AAE0SW42</accession>
<reference evidence="2" key="2">
    <citation type="journal article" date="2021" name="Genome Biol. Evol.">
        <title>Developing a high-quality reference genome for a parasitic bivalve with doubly uniparental inheritance (Bivalvia: Unionida).</title>
        <authorList>
            <person name="Smith C.H."/>
        </authorList>
    </citation>
    <scope>NUCLEOTIDE SEQUENCE</scope>
    <source>
        <strain evidence="2">CHS0354</strain>
        <tissue evidence="2">Mantle</tissue>
    </source>
</reference>
<comment type="caution">
    <text evidence="2">The sequence shown here is derived from an EMBL/GenBank/DDBJ whole genome shotgun (WGS) entry which is preliminary data.</text>
</comment>
<reference evidence="2" key="3">
    <citation type="submission" date="2023-05" db="EMBL/GenBank/DDBJ databases">
        <authorList>
            <person name="Smith C.H."/>
        </authorList>
    </citation>
    <scope>NUCLEOTIDE SEQUENCE</scope>
    <source>
        <strain evidence="2">CHS0354</strain>
        <tissue evidence="2">Mantle</tissue>
    </source>
</reference>
<name>A0AAE0SW42_9BIVA</name>
<evidence type="ECO:0000256" key="1">
    <source>
        <dbReference type="SAM" id="MobiDB-lite"/>
    </source>
</evidence>
<keyword evidence="3" id="KW-1185">Reference proteome</keyword>
<feature type="non-terminal residue" evidence="2">
    <location>
        <position position="58"/>
    </location>
</feature>
<gene>
    <name evidence="2" type="ORF">CHS0354_007465</name>
</gene>
<organism evidence="2 3">
    <name type="scientific">Potamilus streckersoni</name>
    <dbReference type="NCBI Taxonomy" id="2493646"/>
    <lineage>
        <taxon>Eukaryota</taxon>
        <taxon>Metazoa</taxon>
        <taxon>Spiralia</taxon>
        <taxon>Lophotrochozoa</taxon>
        <taxon>Mollusca</taxon>
        <taxon>Bivalvia</taxon>
        <taxon>Autobranchia</taxon>
        <taxon>Heteroconchia</taxon>
        <taxon>Palaeoheterodonta</taxon>
        <taxon>Unionida</taxon>
        <taxon>Unionoidea</taxon>
        <taxon>Unionidae</taxon>
        <taxon>Ambleminae</taxon>
        <taxon>Lampsilini</taxon>
        <taxon>Potamilus</taxon>
    </lineage>
</organism>
<proteinExistence type="predicted"/>
<dbReference type="AlphaFoldDB" id="A0AAE0SW42"/>
<dbReference type="EMBL" id="JAEAOA010000513">
    <property type="protein sequence ID" value="KAK3599006.1"/>
    <property type="molecule type" value="Genomic_DNA"/>
</dbReference>
<sequence>MIGTGERLRPPNATSSLPQRDKNQDVQSHTYKFNNNYYIPPQGRKPIRNKGKYKANEK</sequence>
<protein>
    <submittedName>
        <fullName evidence="2">Uncharacterized protein</fullName>
    </submittedName>
</protein>
<evidence type="ECO:0000313" key="3">
    <source>
        <dbReference type="Proteomes" id="UP001195483"/>
    </source>
</evidence>
<reference evidence="2" key="1">
    <citation type="journal article" date="2021" name="Genome Biol. Evol.">
        <title>A High-Quality Reference Genome for a Parasitic Bivalve with Doubly Uniparental Inheritance (Bivalvia: Unionida).</title>
        <authorList>
            <person name="Smith C.H."/>
        </authorList>
    </citation>
    <scope>NUCLEOTIDE SEQUENCE</scope>
    <source>
        <strain evidence="2">CHS0354</strain>
    </source>
</reference>
<feature type="region of interest" description="Disordered" evidence="1">
    <location>
        <begin position="1"/>
        <end position="58"/>
    </location>
</feature>
<dbReference type="Proteomes" id="UP001195483">
    <property type="component" value="Unassembled WGS sequence"/>
</dbReference>
<feature type="compositionally biased region" description="Polar residues" evidence="1">
    <location>
        <begin position="25"/>
        <end position="37"/>
    </location>
</feature>